<organism evidence="3 4">
    <name type="scientific">Candidatus Defluviibacterium haderslevense</name>
    <dbReference type="NCBI Taxonomy" id="2981993"/>
    <lineage>
        <taxon>Bacteria</taxon>
        <taxon>Pseudomonadati</taxon>
        <taxon>Bacteroidota</taxon>
        <taxon>Saprospiria</taxon>
        <taxon>Saprospirales</taxon>
        <taxon>Saprospiraceae</taxon>
        <taxon>Candidatus Defluviibacterium</taxon>
    </lineage>
</organism>
<comment type="caution">
    <text evidence="3">The sequence shown here is derived from an EMBL/GenBank/DDBJ whole genome shotgun (WGS) entry which is preliminary data.</text>
</comment>
<keyword evidence="1" id="KW-0723">Serine/threonine-protein kinase</keyword>
<dbReference type="AlphaFoldDB" id="A0A9D7S687"/>
<dbReference type="SUPFAM" id="SSF55874">
    <property type="entry name" value="ATPase domain of HSP90 chaperone/DNA topoisomerase II/histidine kinase"/>
    <property type="match status" value="1"/>
</dbReference>
<accession>A0A9D7S687</accession>
<keyword evidence="3" id="KW-0547">Nucleotide-binding</keyword>
<reference evidence="3 4" key="1">
    <citation type="submission" date="2020-10" db="EMBL/GenBank/DDBJ databases">
        <title>Connecting structure to function with the recovery of over 1000 high-quality activated sludge metagenome-assembled genomes encoding full-length rRNA genes using long-read sequencing.</title>
        <authorList>
            <person name="Singleton C.M."/>
            <person name="Petriglieri F."/>
            <person name="Kristensen J.M."/>
            <person name="Kirkegaard R.H."/>
            <person name="Michaelsen T.Y."/>
            <person name="Andersen M.H."/>
            <person name="Karst S.M."/>
            <person name="Dueholm M.S."/>
            <person name="Nielsen P.H."/>
            <person name="Albertsen M."/>
        </authorList>
    </citation>
    <scope>NUCLEOTIDE SEQUENCE [LARGE SCALE GENOMIC DNA]</scope>
    <source>
        <strain evidence="3">Ribe_18-Q3-R11-54_BAT3C.373</strain>
    </source>
</reference>
<keyword evidence="1" id="KW-0418">Kinase</keyword>
<feature type="domain" description="Histidine kinase/HSP90-like ATPase" evidence="2">
    <location>
        <begin position="16"/>
        <end position="125"/>
    </location>
</feature>
<dbReference type="InterPro" id="IPR050267">
    <property type="entry name" value="Anti-sigma-factor_SerPK"/>
</dbReference>
<evidence type="ECO:0000256" key="1">
    <source>
        <dbReference type="ARBA" id="ARBA00022527"/>
    </source>
</evidence>
<keyword evidence="1" id="KW-0808">Transferase</keyword>
<protein>
    <submittedName>
        <fullName evidence="3">ATP-binding protein</fullName>
    </submittedName>
</protein>
<dbReference type="GO" id="GO:0005524">
    <property type="term" value="F:ATP binding"/>
    <property type="evidence" value="ECO:0007669"/>
    <property type="project" value="UniProtKB-KW"/>
</dbReference>
<dbReference type="CDD" id="cd16936">
    <property type="entry name" value="HATPase_RsbW-like"/>
    <property type="match status" value="1"/>
</dbReference>
<keyword evidence="3" id="KW-0067">ATP-binding</keyword>
<sequence>MIRIASIPNNILKIEEYLNWVFAEYHIDKKLYPNVLVTITEAVNNAIIHGNQKDCNKFVHLKTERRPKCIAFRISDEGSGFDPSTIPDPTLPENIECCGGRGVFLMHQLSHRVIFSDQGRTVEIQFEI</sequence>
<name>A0A9D7S687_9BACT</name>
<dbReference type="PANTHER" id="PTHR35526">
    <property type="entry name" value="ANTI-SIGMA-F FACTOR RSBW-RELATED"/>
    <property type="match status" value="1"/>
</dbReference>
<evidence type="ECO:0000259" key="2">
    <source>
        <dbReference type="Pfam" id="PF13581"/>
    </source>
</evidence>
<dbReference type="InterPro" id="IPR003594">
    <property type="entry name" value="HATPase_dom"/>
</dbReference>
<evidence type="ECO:0000313" key="4">
    <source>
        <dbReference type="Proteomes" id="UP000808349"/>
    </source>
</evidence>
<gene>
    <name evidence="3" type="ORF">IPO85_03745</name>
</gene>
<dbReference type="Pfam" id="PF13581">
    <property type="entry name" value="HATPase_c_2"/>
    <property type="match status" value="1"/>
</dbReference>
<dbReference type="EMBL" id="JADKFW010000004">
    <property type="protein sequence ID" value="MBK9716627.1"/>
    <property type="molecule type" value="Genomic_DNA"/>
</dbReference>
<dbReference type="Gene3D" id="3.30.565.10">
    <property type="entry name" value="Histidine kinase-like ATPase, C-terminal domain"/>
    <property type="match status" value="1"/>
</dbReference>
<proteinExistence type="predicted"/>
<evidence type="ECO:0000313" key="3">
    <source>
        <dbReference type="EMBL" id="MBK9716627.1"/>
    </source>
</evidence>
<dbReference type="GO" id="GO:0004674">
    <property type="term" value="F:protein serine/threonine kinase activity"/>
    <property type="evidence" value="ECO:0007669"/>
    <property type="project" value="UniProtKB-KW"/>
</dbReference>
<dbReference type="InterPro" id="IPR036890">
    <property type="entry name" value="HATPase_C_sf"/>
</dbReference>
<dbReference type="PANTHER" id="PTHR35526:SF3">
    <property type="entry name" value="ANTI-SIGMA-F FACTOR RSBW"/>
    <property type="match status" value="1"/>
</dbReference>
<dbReference type="Proteomes" id="UP000808349">
    <property type="component" value="Unassembled WGS sequence"/>
</dbReference>